<dbReference type="InterPro" id="IPR038135">
    <property type="entry name" value="Methylthiotransferase_N_sf"/>
</dbReference>
<evidence type="ECO:0000256" key="5">
    <source>
        <dbReference type="ARBA" id="ARBA00022490"/>
    </source>
</evidence>
<dbReference type="CDD" id="cd01335">
    <property type="entry name" value="Radical_SAM"/>
    <property type="match status" value="1"/>
</dbReference>
<dbReference type="InterPro" id="IPR002792">
    <property type="entry name" value="TRAM_dom"/>
</dbReference>
<dbReference type="GO" id="GO:0035598">
    <property type="term" value="F:tRNA (N(6)-L-threonylcarbamoyladenosine(37)-C(2))-methylthiotransferase activity"/>
    <property type="evidence" value="ECO:0007669"/>
    <property type="project" value="UniProtKB-EC"/>
</dbReference>
<dbReference type="NCBIfam" id="TIGR00089">
    <property type="entry name" value="MiaB/RimO family radical SAM methylthiotransferase"/>
    <property type="match status" value="1"/>
</dbReference>
<keyword evidence="10" id="KW-0408">Iron</keyword>
<dbReference type="STRING" id="1121420.SAMN02746098_01283"/>
<evidence type="ECO:0000259" key="16">
    <source>
        <dbReference type="PROSITE" id="PS50926"/>
    </source>
</evidence>
<organism evidence="19 20">
    <name type="scientific">Desulfosporosinus lacus DSM 15449</name>
    <dbReference type="NCBI Taxonomy" id="1121420"/>
    <lineage>
        <taxon>Bacteria</taxon>
        <taxon>Bacillati</taxon>
        <taxon>Bacillota</taxon>
        <taxon>Clostridia</taxon>
        <taxon>Eubacteriales</taxon>
        <taxon>Desulfitobacteriaceae</taxon>
        <taxon>Desulfosporosinus</taxon>
    </lineage>
</organism>
<dbReference type="SFLD" id="SFLDS00029">
    <property type="entry name" value="Radical_SAM"/>
    <property type="match status" value="1"/>
</dbReference>
<dbReference type="Gene3D" id="3.40.50.12160">
    <property type="entry name" value="Methylthiotransferase, N-terminal domain"/>
    <property type="match status" value="1"/>
</dbReference>
<evidence type="ECO:0000256" key="12">
    <source>
        <dbReference type="ARBA" id="ARBA00031213"/>
    </source>
</evidence>
<dbReference type="InterPro" id="IPR005840">
    <property type="entry name" value="Ribosomal_uS12_MeSTrfase_RimO"/>
</dbReference>
<dbReference type="AlphaFoldDB" id="A0A1M5VBJ7"/>
<evidence type="ECO:0000256" key="11">
    <source>
        <dbReference type="ARBA" id="ARBA00023014"/>
    </source>
</evidence>
<dbReference type="PANTHER" id="PTHR43837">
    <property type="entry name" value="RIBOSOMAL PROTEIN S12 METHYLTHIOTRANSFERASE RIMO"/>
    <property type="match status" value="1"/>
</dbReference>
<dbReference type="InterPro" id="IPR023404">
    <property type="entry name" value="rSAM_horseshoe"/>
</dbReference>
<dbReference type="SFLD" id="SFLDG01061">
    <property type="entry name" value="methylthiotransferase"/>
    <property type="match status" value="1"/>
</dbReference>
<name>A0A1M5VBJ7_9FIRM</name>
<evidence type="ECO:0000256" key="6">
    <source>
        <dbReference type="ARBA" id="ARBA00022679"/>
    </source>
</evidence>
<evidence type="ECO:0000313" key="20">
    <source>
        <dbReference type="Proteomes" id="UP000183954"/>
    </source>
</evidence>
<gene>
    <name evidence="19" type="ORF">SAMN02746098_01283</name>
</gene>
<comment type="catalytic activity">
    <reaction evidence="13">
        <text>N(6)-L-threonylcarbamoyladenosine(37) in tRNA + (sulfur carrier)-SH + AH2 + 2 S-adenosyl-L-methionine = 2-methylsulfanyl-N(6)-L-threonylcarbamoyladenosine(37) in tRNA + (sulfur carrier)-H + 5'-deoxyadenosine + L-methionine + A + S-adenosyl-L-homocysteine + 2 H(+)</text>
        <dbReference type="Rhea" id="RHEA:37075"/>
        <dbReference type="Rhea" id="RHEA-COMP:10163"/>
        <dbReference type="Rhea" id="RHEA-COMP:11092"/>
        <dbReference type="Rhea" id="RHEA-COMP:14737"/>
        <dbReference type="Rhea" id="RHEA-COMP:14739"/>
        <dbReference type="ChEBI" id="CHEBI:13193"/>
        <dbReference type="ChEBI" id="CHEBI:15378"/>
        <dbReference type="ChEBI" id="CHEBI:17319"/>
        <dbReference type="ChEBI" id="CHEBI:17499"/>
        <dbReference type="ChEBI" id="CHEBI:29917"/>
        <dbReference type="ChEBI" id="CHEBI:57844"/>
        <dbReference type="ChEBI" id="CHEBI:57856"/>
        <dbReference type="ChEBI" id="CHEBI:59789"/>
        <dbReference type="ChEBI" id="CHEBI:64428"/>
        <dbReference type="ChEBI" id="CHEBI:74418"/>
        <dbReference type="ChEBI" id="CHEBI:74420"/>
        <dbReference type="EC" id="2.8.4.5"/>
    </reaction>
</comment>
<dbReference type="SMART" id="SM00729">
    <property type="entry name" value="Elp3"/>
    <property type="match status" value="1"/>
</dbReference>
<dbReference type="InterPro" id="IPR020612">
    <property type="entry name" value="Methylthiotransferase_CS"/>
</dbReference>
<evidence type="ECO:0000259" key="18">
    <source>
        <dbReference type="PROSITE" id="PS51918"/>
    </source>
</evidence>
<feature type="domain" description="TRAM" evidence="16">
    <location>
        <begin position="435"/>
        <end position="494"/>
    </location>
</feature>
<protein>
    <recommendedName>
        <fullName evidence="15">Threonylcarbamoyladenosine tRNA methylthiotransferase MtaB</fullName>
        <ecNumber evidence="3">2.8.4.5</ecNumber>
    </recommendedName>
    <alternativeName>
        <fullName evidence="12">tRNA-t(6)A37 methylthiotransferase</fullName>
    </alternativeName>
</protein>
<evidence type="ECO:0000259" key="17">
    <source>
        <dbReference type="PROSITE" id="PS51449"/>
    </source>
</evidence>
<proteinExistence type="inferred from homology"/>
<dbReference type="SFLD" id="SFLDG01082">
    <property type="entry name" value="B12-binding_domain_containing"/>
    <property type="match status" value="1"/>
</dbReference>
<comment type="function">
    <text evidence="2">Catalyzes the methylthiolation of N6-threonylcarbamoyladenosine (t(6)A), leading to the formation of 2-methylthio-N6-threonylcarbamoyladenosine (ms(2)t(6)A) at position 37 in tRNAs that read codons beginning with adenine.</text>
</comment>
<dbReference type="PROSITE" id="PS01278">
    <property type="entry name" value="MTTASE_RADICAL"/>
    <property type="match status" value="1"/>
</dbReference>
<evidence type="ECO:0000256" key="7">
    <source>
        <dbReference type="ARBA" id="ARBA00022691"/>
    </source>
</evidence>
<evidence type="ECO:0000313" key="19">
    <source>
        <dbReference type="EMBL" id="SHH72528.1"/>
    </source>
</evidence>
<sequence>MGEGTFQCAPSFASMGSCSILKREVGLGSQAVADVCFGDSKPGTTEKGGILMPYDSQNTMVELQKAVCFVTLGCKVNQTESEAMAQLFREAQYQVVSAQEEADVVVVNTCTVTNTGDSKSRQVIRRMIKAHPESVVVVMGCYAQTAPGEVLGIEGVDLVLGTQDRAKILEWIEKVKAEKVPQNAVRGIWDAEEFEELPQLSEEHRTRAMLKIQEGCNQFCTYCIIPYARGPLRSRRPENAIAEAQRLVAEGYPEIVLTGIHTGFYGEDLQEDWNLARLVGELEKIPGLRRLRLSSIEPMEYTSELIECIASSDKVCPHLHIPLQSGSDNVLARMHRPYDLKEYSALLARLRQRIPNLAVTTDIIVGFPGETDEDHASTMEFVKSCNFSGIHVFPYSKRKGTPAADYPDQVLKQLKDQRVKELLVVARDSQARFSRSFIGKSVDVLIERVDLKGCAVGHTPHYIQVEIPAREDGKLWVSGEFVTVVLEEHHVKLS</sequence>
<dbReference type="PROSITE" id="PS51918">
    <property type="entry name" value="RADICAL_SAM"/>
    <property type="match status" value="1"/>
</dbReference>
<dbReference type="SUPFAM" id="SSF102114">
    <property type="entry name" value="Radical SAM enzymes"/>
    <property type="match status" value="1"/>
</dbReference>
<evidence type="ECO:0000256" key="9">
    <source>
        <dbReference type="ARBA" id="ARBA00022723"/>
    </source>
</evidence>
<dbReference type="GO" id="GO:0005829">
    <property type="term" value="C:cytosol"/>
    <property type="evidence" value="ECO:0007669"/>
    <property type="project" value="TreeGrafter"/>
</dbReference>
<evidence type="ECO:0000256" key="15">
    <source>
        <dbReference type="ARBA" id="ARBA00069898"/>
    </source>
</evidence>
<keyword evidence="11" id="KW-0411">Iron-sulfur</keyword>
<keyword evidence="6 19" id="KW-0808">Transferase</keyword>
<dbReference type="InterPro" id="IPR007197">
    <property type="entry name" value="rSAM"/>
</dbReference>
<comment type="cofactor">
    <cofactor evidence="1">
        <name>[4Fe-4S] cluster</name>
        <dbReference type="ChEBI" id="CHEBI:49883"/>
    </cofactor>
</comment>
<dbReference type="PROSITE" id="PS50926">
    <property type="entry name" value="TRAM"/>
    <property type="match status" value="1"/>
</dbReference>
<feature type="domain" description="MTTase N-terminal" evidence="17">
    <location>
        <begin position="65"/>
        <end position="177"/>
    </location>
</feature>
<keyword evidence="9" id="KW-0479">Metal-binding</keyword>
<dbReference type="InterPro" id="IPR058240">
    <property type="entry name" value="rSAM_sf"/>
</dbReference>
<dbReference type="SFLD" id="SFLDF00295">
    <property type="entry name" value="threonylcarbamoyladenosine_tRN"/>
    <property type="match status" value="1"/>
</dbReference>
<evidence type="ECO:0000256" key="14">
    <source>
        <dbReference type="ARBA" id="ARBA00061574"/>
    </source>
</evidence>
<dbReference type="Pfam" id="PF04055">
    <property type="entry name" value="Radical_SAM"/>
    <property type="match status" value="1"/>
</dbReference>
<dbReference type="FunFam" id="3.40.50.12160:FF:000004">
    <property type="entry name" value="Threonylcarbamoyladenosine tRNA methylthiotransferase MtaB"/>
    <property type="match status" value="1"/>
</dbReference>
<evidence type="ECO:0000256" key="2">
    <source>
        <dbReference type="ARBA" id="ARBA00002399"/>
    </source>
</evidence>
<dbReference type="GO" id="GO:0046872">
    <property type="term" value="F:metal ion binding"/>
    <property type="evidence" value="ECO:0007669"/>
    <property type="project" value="UniProtKB-KW"/>
</dbReference>
<keyword evidence="8" id="KW-0819">tRNA processing</keyword>
<dbReference type="NCBIfam" id="TIGR01579">
    <property type="entry name" value="MiaB-like-C"/>
    <property type="match status" value="1"/>
</dbReference>
<evidence type="ECO:0000256" key="10">
    <source>
        <dbReference type="ARBA" id="ARBA00023004"/>
    </source>
</evidence>
<dbReference type="GO" id="GO:0035599">
    <property type="term" value="F:aspartic acid methylthiotransferase activity"/>
    <property type="evidence" value="ECO:0007669"/>
    <property type="project" value="TreeGrafter"/>
</dbReference>
<keyword evidence="20" id="KW-1185">Reference proteome</keyword>
<feature type="domain" description="Radical SAM core" evidence="18">
    <location>
        <begin position="202"/>
        <end position="432"/>
    </location>
</feature>
<keyword evidence="7" id="KW-0949">S-adenosyl-L-methionine</keyword>
<evidence type="ECO:0000256" key="8">
    <source>
        <dbReference type="ARBA" id="ARBA00022694"/>
    </source>
</evidence>
<dbReference type="GO" id="GO:0051539">
    <property type="term" value="F:4 iron, 4 sulfur cluster binding"/>
    <property type="evidence" value="ECO:0007669"/>
    <property type="project" value="UniProtKB-KW"/>
</dbReference>
<reference evidence="20" key="1">
    <citation type="submission" date="2016-11" db="EMBL/GenBank/DDBJ databases">
        <authorList>
            <person name="Varghese N."/>
            <person name="Submissions S."/>
        </authorList>
    </citation>
    <scope>NUCLEOTIDE SEQUENCE [LARGE SCALE GENOMIC DNA]</scope>
    <source>
        <strain evidence="20">DSM 15449</strain>
    </source>
</reference>
<evidence type="ECO:0000256" key="1">
    <source>
        <dbReference type="ARBA" id="ARBA00001966"/>
    </source>
</evidence>
<dbReference type="Pfam" id="PF00919">
    <property type="entry name" value="UPF0004"/>
    <property type="match status" value="1"/>
</dbReference>
<dbReference type="PROSITE" id="PS51449">
    <property type="entry name" value="MTTASE_N"/>
    <property type="match status" value="1"/>
</dbReference>
<dbReference type="InterPro" id="IPR006467">
    <property type="entry name" value="MiaB-like_bact"/>
</dbReference>
<dbReference type="FunFam" id="3.80.30.20:FF:000001">
    <property type="entry name" value="tRNA-2-methylthio-N(6)-dimethylallyladenosine synthase 2"/>
    <property type="match status" value="1"/>
</dbReference>
<dbReference type="InterPro" id="IPR006638">
    <property type="entry name" value="Elp3/MiaA/NifB-like_rSAM"/>
</dbReference>
<evidence type="ECO:0000256" key="3">
    <source>
        <dbReference type="ARBA" id="ARBA00013273"/>
    </source>
</evidence>
<dbReference type="PANTHER" id="PTHR43837:SF1">
    <property type="entry name" value="RIBOSOMAL PROTEIN US12 METHYLTHIOTRANSFERASE RIMO"/>
    <property type="match status" value="1"/>
</dbReference>
<dbReference type="InterPro" id="IPR005839">
    <property type="entry name" value="Methylthiotransferase"/>
</dbReference>
<dbReference type="Proteomes" id="UP000183954">
    <property type="component" value="Unassembled WGS sequence"/>
</dbReference>
<dbReference type="Gene3D" id="3.80.30.20">
    <property type="entry name" value="tm_1862 like domain"/>
    <property type="match status" value="1"/>
</dbReference>
<evidence type="ECO:0000256" key="13">
    <source>
        <dbReference type="ARBA" id="ARBA00051661"/>
    </source>
</evidence>
<keyword evidence="4" id="KW-0004">4Fe-4S</keyword>
<evidence type="ECO:0000256" key="4">
    <source>
        <dbReference type="ARBA" id="ARBA00022485"/>
    </source>
</evidence>
<dbReference type="InterPro" id="IPR013848">
    <property type="entry name" value="Methylthiotransferase_N"/>
</dbReference>
<keyword evidence="5" id="KW-0963">Cytoplasm</keyword>
<dbReference type="EMBL" id="FQXJ01000004">
    <property type="protein sequence ID" value="SHH72528.1"/>
    <property type="molecule type" value="Genomic_DNA"/>
</dbReference>
<accession>A0A1M5VBJ7</accession>
<dbReference type="InterPro" id="IPR034557">
    <property type="entry name" value="ThrcA_tRNA_MEthiotransferase"/>
</dbReference>
<comment type="similarity">
    <text evidence="14">Belongs to the methylthiotransferase family. MtaB subfamily.</text>
</comment>
<dbReference type="EC" id="2.8.4.5" evidence="3"/>